<dbReference type="OrthoDB" id="5678344at2"/>
<dbReference type="KEGG" id="eae:EAE_03765"/>
<dbReference type="AlphaFoldDB" id="A0A0H3FK25"/>
<dbReference type="HOGENOM" id="CLU_2329315_0_0_6"/>
<evidence type="ECO:0000313" key="1">
    <source>
        <dbReference type="EMBL" id="AEG95682.1"/>
    </source>
</evidence>
<sequence length="98" mass="11181">MEHLLRHCEQVAVGPYSRDARALAHEVIDTISAGVPPEQLILPWMSVKEGLPDANSGRYVCAYTPAKSQDRRYQLVSAAMFRTVCRDATHWFYMWEAL</sequence>
<organism evidence="1 2">
    <name type="scientific">Klebsiella aerogenes (strain ATCC 13048 / DSM 30053 / CCUG 1429 / JCM 1235 / KCTC 2190 / NBRC 13534 / NCIMB 10102 / NCTC 10006 / CDC 819-56)</name>
    <name type="common">Enterobacter aerogenes</name>
    <dbReference type="NCBI Taxonomy" id="1028307"/>
    <lineage>
        <taxon>Bacteria</taxon>
        <taxon>Pseudomonadati</taxon>
        <taxon>Pseudomonadota</taxon>
        <taxon>Gammaproteobacteria</taxon>
        <taxon>Enterobacterales</taxon>
        <taxon>Enterobacteriaceae</taxon>
        <taxon>Klebsiella/Raoultella group</taxon>
        <taxon>Klebsiella</taxon>
    </lineage>
</organism>
<evidence type="ECO:0000313" key="2">
    <source>
        <dbReference type="Proteomes" id="UP000008881"/>
    </source>
</evidence>
<dbReference type="GeneID" id="93313879"/>
<dbReference type="RefSeq" id="WP_015703534.1">
    <property type="nucleotide sequence ID" value="NC_015663.1"/>
</dbReference>
<proteinExistence type="predicted"/>
<dbReference type="PATRIC" id="fig|1028307.3.peg.750"/>
<keyword evidence="2" id="KW-1185">Reference proteome</keyword>
<protein>
    <submittedName>
        <fullName evidence="1">Uncharacterized protein</fullName>
    </submittedName>
</protein>
<dbReference type="Proteomes" id="UP000008881">
    <property type="component" value="Chromosome"/>
</dbReference>
<name>A0A0H3FK25_KLEAK</name>
<dbReference type="EMBL" id="CP002824">
    <property type="protein sequence ID" value="AEG95682.1"/>
    <property type="molecule type" value="Genomic_DNA"/>
</dbReference>
<reference evidence="1 2" key="1">
    <citation type="journal article" date="2012" name="J. Bacteriol.">
        <title>Complete genome sequence of Enterobacter aerogenes KCTC 2190.</title>
        <authorList>
            <person name="Shin S.H."/>
            <person name="Kim S."/>
            <person name="Kim J.Y."/>
            <person name="Lee S."/>
            <person name="Um Y."/>
            <person name="Oh M.K."/>
            <person name="Kim Y.R."/>
            <person name="Lee J."/>
            <person name="Yang K.S."/>
        </authorList>
    </citation>
    <scope>NUCLEOTIDE SEQUENCE [LARGE SCALE GENOMIC DNA]</scope>
    <source>
        <strain evidence="1 2">KCTC 2190</strain>
    </source>
</reference>
<accession>A0A0H3FK25</accession>
<gene>
    <name evidence="1" type="ordered locus">EAE_03765</name>
</gene>